<protein>
    <submittedName>
        <fullName evidence="1">Uncharacterized protein</fullName>
    </submittedName>
</protein>
<accession>A0A2K5XBB9</accession>
<reference evidence="1" key="2">
    <citation type="submission" date="2025-09" db="UniProtKB">
        <authorList>
            <consortium name="Ensembl"/>
        </authorList>
    </citation>
    <scope>IDENTIFICATION</scope>
</reference>
<dbReference type="GeneTree" id="ENSGT00910000147788"/>
<evidence type="ECO:0000313" key="1">
    <source>
        <dbReference type="Ensembl" id="ENSMLEP00000000609.1"/>
    </source>
</evidence>
<dbReference type="OMA" id="TLAWFSE"/>
<organism evidence="1 2">
    <name type="scientific">Mandrillus leucophaeus</name>
    <name type="common">Drill</name>
    <name type="synonym">Papio leucophaeus</name>
    <dbReference type="NCBI Taxonomy" id="9568"/>
    <lineage>
        <taxon>Eukaryota</taxon>
        <taxon>Metazoa</taxon>
        <taxon>Chordata</taxon>
        <taxon>Craniata</taxon>
        <taxon>Vertebrata</taxon>
        <taxon>Euteleostomi</taxon>
        <taxon>Mammalia</taxon>
        <taxon>Eutheria</taxon>
        <taxon>Euarchontoglires</taxon>
        <taxon>Primates</taxon>
        <taxon>Haplorrhini</taxon>
        <taxon>Catarrhini</taxon>
        <taxon>Cercopithecidae</taxon>
        <taxon>Cercopithecinae</taxon>
        <taxon>Mandrillus</taxon>
    </lineage>
</organism>
<proteinExistence type="predicted"/>
<dbReference type="Proteomes" id="UP000233140">
    <property type="component" value="Unassembled WGS sequence"/>
</dbReference>
<sequence>MSFILCWGEVRTLHPVSIPILVARATDVKNEHQSQNHACCLLKNVIGGGGGGEGKDTLAWFSETHVTL</sequence>
<name>A0A2K5XBB9_MANLE</name>
<evidence type="ECO:0000313" key="2">
    <source>
        <dbReference type="Proteomes" id="UP000233140"/>
    </source>
</evidence>
<dbReference type="Ensembl" id="ENSMLET00000002189.1">
    <property type="protein sequence ID" value="ENSMLEP00000000609.1"/>
    <property type="gene ID" value="ENSMLEG00000001962.1"/>
</dbReference>
<dbReference type="AlphaFoldDB" id="A0A2K5XBB9"/>
<keyword evidence="2" id="KW-1185">Reference proteome</keyword>
<reference evidence="1" key="1">
    <citation type="submission" date="2025-08" db="UniProtKB">
        <authorList>
            <consortium name="Ensembl"/>
        </authorList>
    </citation>
    <scope>IDENTIFICATION</scope>
</reference>